<keyword evidence="5" id="KW-0571">Peptide transport</keyword>
<feature type="transmembrane region" description="Helical" evidence="10">
    <location>
        <begin position="210"/>
        <end position="229"/>
    </location>
</feature>
<keyword evidence="6" id="KW-0653">Protein transport</keyword>
<dbReference type="Gene3D" id="1.10.3720.10">
    <property type="entry name" value="MetI-like"/>
    <property type="match status" value="1"/>
</dbReference>
<dbReference type="SUPFAM" id="SSF161098">
    <property type="entry name" value="MetI-like"/>
    <property type="match status" value="1"/>
</dbReference>
<dbReference type="OrthoDB" id="9797472at2"/>
<dbReference type="RefSeq" id="WP_089978421.1">
    <property type="nucleotide sequence ID" value="NZ_CP084916.1"/>
</dbReference>
<dbReference type="PROSITE" id="PS50928">
    <property type="entry name" value="ABC_TM1"/>
    <property type="match status" value="1"/>
</dbReference>
<dbReference type="GO" id="GO:0015833">
    <property type="term" value="P:peptide transport"/>
    <property type="evidence" value="ECO:0007669"/>
    <property type="project" value="UniProtKB-KW"/>
</dbReference>
<evidence type="ECO:0000256" key="10">
    <source>
        <dbReference type="RuleBase" id="RU363032"/>
    </source>
</evidence>
<dbReference type="NCBIfam" id="NF045475">
    <property type="entry name" value="Opp3C"/>
    <property type="match status" value="1"/>
</dbReference>
<keyword evidence="2 10" id="KW-0813">Transport</keyword>
<dbReference type="Proteomes" id="UP000199481">
    <property type="component" value="Unassembled WGS sequence"/>
</dbReference>
<dbReference type="InterPro" id="IPR000515">
    <property type="entry name" value="MetI-like"/>
</dbReference>
<dbReference type="InterPro" id="IPR025966">
    <property type="entry name" value="OppC_N"/>
</dbReference>
<accession>A0A1H1BFY7</accession>
<dbReference type="CDD" id="cd06261">
    <property type="entry name" value="TM_PBP2"/>
    <property type="match status" value="1"/>
</dbReference>
<comment type="similarity">
    <text evidence="9">Belongs to the binding-protein-dependent transport system permease family. OppBC subfamily.</text>
</comment>
<evidence type="ECO:0000256" key="3">
    <source>
        <dbReference type="ARBA" id="ARBA00022475"/>
    </source>
</evidence>
<organism evidence="13 14">
    <name type="scientific">Carnobacterium viridans</name>
    <dbReference type="NCBI Taxonomy" id="174587"/>
    <lineage>
        <taxon>Bacteria</taxon>
        <taxon>Bacillati</taxon>
        <taxon>Bacillota</taxon>
        <taxon>Bacilli</taxon>
        <taxon>Lactobacillales</taxon>
        <taxon>Carnobacteriaceae</taxon>
        <taxon>Carnobacterium</taxon>
    </lineage>
</organism>
<feature type="transmembrane region" description="Helical" evidence="10">
    <location>
        <begin position="317"/>
        <end position="336"/>
    </location>
</feature>
<dbReference type="AlphaFoldDB" id="A0A1H1BFY7"/>
<evidence type="ECO:0000256" key="2">
    <source>
        <dbReference type="ARBA" id="ARBA00022448"/>
    </source>
</evidence>
<evidence type="ECO:0000313" key="14">
    <source>
        <dbReference type="Proteomes" id="UP000199481"/>
    </source>
</evidence>
<dbReference type="EMBL" id="FNJW01000008">
    <property type="protein sequence ID" value="SDQ50878.1"/>
    <property type="molecule type" value="Genomic_DNA"/>
</dbReference>
<feature type="domain" description="ABC transmembrane type-1" evidence="12">
    <location>
        <begin position="147"/>
        <end position="336"/>
    </location>
</feature>
<dbReference type="InterPro" id="IPR035906">
    <property type="entry name" value="MetI-like_sf"/>
</dbReference>
<feature type="transmembrane region" description="Helical" evidence="10">
    <location>
        <begin position="149"/>
        <end position="174"/>
    </location>
</feature>
<dbReference type="GO" id="GO:0005886">
    <property type="term" value="C:plasma membrane"/>
    <property type="evidence" value="ECO:0007669"/>
    <property type="project" value="UniProtKB-SubCell"/>
</dbReference>
<dbReference type="GO" id="GO:0055085">
    <property type="term" value="P:transmembrane transport"/>
    <property type="evidence" value="ECO:0007669"/>
    <property type="project" value="InterPro"/>
</dbReference>
<evidence type="ECO:0000256" key="7">
    <source>
        <dbReference type="ARBA" id="ARBA00022989"/>
    </source>
</evidence>
<feature type="transmembrane region" description="Helical" evidence="10">
    <location>
        <begin position="186"/>
        <end position="204"/>
    </location>
</feature>
<feature type="region of interest" description="Disordered" evidence="11">
    <location>
        <begin position="1"/>
        <end position="30"/>
    </location>
</feature>
<evidence type="ECO:0000256" key="9">
    <source>
        <dbReference type="ARBA" id="ARBA00024202"/>
    </source>
</evidence>
<evidence type="ECO:0000256" key="11">
    <source>
        <dbReference type="SAM" id="MobiDB-lite"/>
    </source>
</evidence>
<keyword evidence="4 10" id="KW-0812">Transmembrane</keyword>
<proteinExistence type="inferred from homology"/>
<evidence type="ECO:0000256" key="8">
    <source>
        <dbReference type="ARBA" id="ARBA00023136"/>
    </source>
</evidence>
<evidence type="ECO:0000256" key="4">
    <source>
        <dbReference type="ARBA" id="ARBA00022692"/>
    </source>
</evidence>
<name>A0A1H1BFY7_9LACT</name>
<evidence type="ECO:0000256" key="5">
    <source>
        <dbReference type="ARBA" id="ARBA00022856"/>
    </source>
</evidence>
<keyword evidence="3" id="KW-1003">Cell membrane</keyword>
<feature type="transmembrane region" description="Helical" evidence="10">
    <location>
        <begin position="55"/>
        <end position="77"/>
    </location>
</feature>
<protein>
    <submittedName>
        <fullName evidence="13">Oligopeptide transport system permease protein</fullName>
    </submittedName>
</protein>
<comment type="subcellular location">
    <subcellularLocation>
        <location evidence="1 10">Cell membrane</location>
        <topology evidence="1 10">Multi-pass membrane protein</topology>
    </subcellularLocation>
</comment>
<dbReference type="GO" id="GO:0015031">
    <property type="term" value="P:protein transport"/>
    <property type="evidence" value="ECO:0007669"/>
    <property type="project" value="UniProtKB-KW"/>
</dbReference>
<gene>
    <name evidence="13" type="ORF">SAMN04487752_2572</name>
</gene>
<evidence type="ECO:0000256" key="1">
    <source>
        <dbReference type="ARBA" id="ARBA00004651"/>
    </source>
</evidence>
<dbReference type="Pfam" id="PF00528">
    <property type="entry name" value="BPD_transp_1"/>
    <property type="match status" value="1"/>
</dbReference>
<evidence type="ECO:0000259" key="12">
    <source>
        <dbReference type="PROSITE" id="PS50928"/>
    </source>
</evidence>
<dbReference type="Pfam" id="PF12911">
    <property type="entry name" value="OppC_N"/>
    <property type="match status" value="1"/>
</dbReference>
<dbReference type="InterPro" id="IPR050366">
    <property type="entry name" value="BP-dependent_transpt_permease"/>
</dbReference>
<keyword evidence="7 10" id="KW-1133">Transmembrane helix</keyword>
<keyword evidence="8 10" id="KW-0472">Membrane</keyword>
<sequence>MHNQDNTPVADELKNLSPDMFAPASESSIQDNEKIAAPSLSFIQDSWRRLKKNKAAVVSLIVLTIMIILTIAAPIVAPHDPNVQTVEFASLPPKIPGIGIDGLNGTQKIGETRVDKYAEKGVPEDQYYIFGTDSLGRDLLSRILYGTRVSLIIAFVAAFFDLTIGVTYGLVSGWCGGKIDNFMQRVLEILSGVPNLVVVILMLLVLDPGIMSIIIALAITGWISMARVVRAQTLKLKNQEYILAARTLGESSIKIAFKHLIPNLSGVIIIQTMFSIPSAIFFEAFLSFIGIGIPAPTASLGTLINDGYKTFRFLPHLMWYPAAVICILMISFNLLADGLRDAFDPKMKD</sequence>
<dbReference type="PANTHER" id="PTHR43386:SF24">
    <property type="entry name" value="OLIGOPEPTIDE TRANSPORT SYSTEM PERMEASE PROTEIN AMID"/>
    <property type="match status" value="1"/>
</dbReference>
<feature type="transmembrane region" description="Helical" evidence="10">
    <location>
        <begin position="286"/>
        <end position="305"/>
    </location>
</feature>
<dbReference type="PANTHER" id="PTHR43386">
    <property type="entry name" value="OLIGOPEPTIDE TRANSPORT SYSTEM PERMEASE PROTEIN APPC"/>
    <property type="match status" value="1"/>
</dbReference>
<reference evidence="14" key="1">
    <citation type="submission" date="2016-10" db="EMBL/GenBank/DDBJ databases">
        <authorList>
            <person name="Varghese N."/>
            <person name="Submissions S."/>
        </authorList>
    </citation>
    <scope>NUCLEOTIDE SEQUENCE [LARGE SCALE GENOMIC DNA]</scope>
    <source>
        <strain evidence="14">MPL-11</strain>
    </source>
</reference>
<evidence type="ECO:0000313" key="13">
    <source>
        <dbReference type="EMBL" id="SDQ50878.1"/>
    </source>
</evidence>
<evidence type="ECO:0000256" key="6">
    <source>
        <dbReference type="ARBA" id="ARBA00022927"/>
    </source>
</evidence>
<keyword evidence="14" id="KW-1185">Reference proteome</keyword>